<reference evidence="1 2" key="2">
    <citation type="submission" date="2019-09" db="EMBL/GenBank/DDBJ databases">
        <authorList>
            <person name="Jin C."/>
        </authorList>
    </citation>
    <scope>NUCLEOTIDE SEQUENCE [LARGE SCALE GENOMIC DNA]</scope>
    <source>
        <strain evidence="1 2">BN140002</strain>
    </source>
</reference>
<comment type="caution">
    <text evidence="1">The sequence shown here is derived from an EMBL/GenBank/DDBJ whole genome shotgun (WGS) entry which is preliminary data.</text>
</comment>
<name>A0A5B2VGH9_9HYPH</name>
<accession>A0A5B2VGH9</accession>
<dbReference type="Proteomes" id="UP000323142">
    <property type="component" value="Unassembled WGS sequence"/>
</dbReference>
<dbReference type="EMBL" id="VUOA01000018">
    <property type="protein sequence ID" value="KAA2237738.1"/>
    <property type="molecule type" value="Genomic_DNA"/>
</dbReference>
<evidence type="ECO:0000313" key="2">
    <source>
        <dbReference type="Proteomes" id="UP000323142"/>
    </source>
</evidence>
<evidence type="ECO:0000313" key="1">
    <source>
        <dbReference type="EMBL" id="KAA2237738.1"/>
    </source>
</evidence>
<keyword evidence="2" id="KW-1185">Reference proteome</keyword>
<protein>
    <submittedName>
        <fullName evidence="1">Uncharacterized protein</fullName>
    </submittedName>
</protein>
<reference evidence="1 2" key="1">
    <citation type="submission" date="2019-09" db="EMBL/GenBank/DDBJ databases">
        <title>Salinarimonas rosea gen. nov., sp. nov., a new member of the a-2 subgroup of the Proteobacteria.</title>
        <authorList>
            <person name="Liu J."/>
        </authorList>
    </citation>
    <scope>NUCLEOTIDE SEQUENCE [LARGE SCALE GENOMIC DNA]</scope>
    <source>
        <strain evidence="1 2">BN140002</strain>
    </source>
</reference>
<dbReference type="OrthoDB" id="9947177at2"/>
<gene>
    <name evidence="1" type="ORF">F0L46_08665</name>
</gene>
<organism evidence="1 2">
    <name type="scientific">Salinarimonas soli</name>
    <dbReference type="NCBI Taxonomy" id="1638099"/>
    <lineage>
        <taxon>Bacteria</taxon>
        <taxon>Pseudomonadati</taxon>
        <taxon>Pseudomonadota</taxon>
        <taxon>Alphaproteobacteria</taxon>
        <taxon>Hyphomicrobiales</taxon>
        <taxon>Salinarimonadaceae</taxon>
        <taxon>Salinarimonas</taxon>
    </lineage>
</organism>
<dbReference type="RefSeq" id="WP_149816704.1">
    <property type="nucleotide sequence ID" value="NZ_VUOA01000018.1"/>
</dbReference>
<dbReference type="AlphaFoldDB" id="A0A5B2VGH9"/>
<proteinExistence type="predicted"/>
<sequence>MALVAKRIMTETWREALRRVGARAGREADCLAAYDAARREGTPEHEAAYRTLKERGLLEHVDLPGDPSGALPVPT</sequence>